<feature type="transmembrane region" description="Helical" evidence="2">
    <location>
        <begin position="362"/>
        <end position="381"/>
    </location>
</feature>
<dbReference type="Proteomes" id="UP000237752">
    <property type="component" value="Unassembled WGS sequence"/>
</dbReference>
<dbReference type="AlphaFoldDB" id="A0A2T0ZXH2"/>
<feature type="transmembrane region" description="Helical" evidence="2">
    <location>
        <begin position="545"/>
        <end position="565"/>
    </location>
</feature>
<feature type="transmembrane region" description="Helical" evidence="2">
    <location>
        <begin position="522"/>
        <end position="539"/>
    </location>
</feature>
<protein>
    <submittedName>
        <fullName evidence="3">Uncharacterized protein</fullName>
    </submittedName>
</protein>
<feature type="transmembrane region" description="Helical" evidence="2">
    <location>
        <begin position="689"/>
        <end position="707"/>
    </location>
</feature>
<feature type="transmembrane region" description="Helical" evidence="2">
    <location>
        <begin position="420"/>
        <end position="440"/>
    </location>
</feature>
<gene>
    <name evidence="3" type="ORF">CLV47_113103</name>
</gene>
<keyword evidence="2" id="KW-0812">Transmembrane</keyword>
<evidence type="ECO:0000256" key="2">
    <source>
        <dbReference type="SAM" id="Phobius"/>
    </source>
</evidence>
<keyword evidence="2" id="KW-0472">Membrane</keyword>
<dbReference type="RefSeq" id="WP_106349863.1">
    <property type="nucleotide sequence ID" value="NZ_PVUE01000013.1"/>
</dbReference>
<evidence type="ECO:0000313" key="4">
    <source>
        <dbReference type="Proteomes" id="UP000237752"/>
    </source>
</evidence>
<feature type="compositionally biased region" description="Low complexity" evidence="1">
    <location>
        <begin position="128"/>
        <end position="142"/>
    </location>
</feature>
<feature type="transmembrane region" description="Helical" evidence="2">
    <location>
        <begin position="494"/>
        <end position="515"/>
    </location>
</feature>
<sequence length="725" mass="74365">MTAKRWTALVIALSAICVLIAGLRTVTESSNIGAPGKADRVVIVSVPGLEWAAISETGTPHLWNAANEGAVGLITNRAARAVTCPWDGWVTLGAGNRARYPAPVPEDELPPEGELPLPGEGQLNPDGTTPTTPQQQAATNATKDCLGQRGTVPTTSGSKLTAAIVENKKLGFGAVPGALGTQVACTTTVGRDPILAVGAKGAKVNPAPRPTNADGWATLATHCPLTLVASGTPEGKTPAEIAALDESVGKIIDGAKKAGATVIVAGISQPDYRRSHLQAIIAVGAGLDGKILSSPSTGRSPYIQLIDIAPTVIRMMGGKAPNSMVGQPATTSDRDQSMSATVAKFADLATAAAAHVWISSDFFNILAVICALASLLLFVAIKARWRPRGWLQVIAIAAGTLPAASFLCNFVPWWRGSSPGTAIVLVIAGATALLTAVCFAGPWRRHPSGPPLVAAGLTVAILGIDVLTGSYLAINSPLGYDAIVAGRFTGFGNIAFSVFAGALMMIIGLTVKTVSGSRAREIGVVAAIGVAAIAIDGAPGAGSDFGGVVSLVPSLLLLGLIAARIRVSIWRLLAALAGGAIVVILIAVGDYLRPEQSQTHLGRFVGQVLDGTAFTVIGRKLHNNLGLFTRSVFTPLTLVLIVICVLVYRDKARQVIGYLEDKAPYASAAAVGIIVVAVVGFAINDSGIALIGGTLAVTVPLGLSIVSRQRPTGELARERESTLVA</sequence>
<dbReference type="OrthoDB" id="3264110at2"/>
<dbReference type="EMBL" id="PVUE01000013">
    <property type="protein sequence ID" value="PRZ40937.1"/>
    <property type="molecule type" value="Genomic_DNA"/>
</dbReference>
<organism evidence="3 4">
    <name type="scientific">Antricoccus suffuscus</name>
    <dbReference type="NCBI Taxonomy" id="1629062"/>
    <lineage>
        <taxon>Bacteria</taxon>
        <taxon>Bacillati</taxon>
        <taxon>Actinomycetota</taxon>
        <taxon>Actinomycetes</taxon>
        <taxon>Geodermatophilales</taxon>
        <taxon>Antricoccaceae</taxon>
        <taxon>Antricoccus</taxon>
    </lineage>
</organism>
<accession>A0A2T0ZXH2</accession>
<feature type="transmembrane region" description="Helical" evidence="2">
    <location>
        <begin position="663"/>
        <end position="683"/>
    </location>
</feature>
<feature type="region of interest" description="Disordered" evidence="1">
    <location>
        <begin position="101"/>
        <end position="154"/>
    </location>
</feature>
<dbReference type="SUPFAM" id="SSF53649">
    <property type="entry name" value="Alkaline phosphatase-like"/>
    <property type="match status" value="1"/>
</dbReference>
<name>A0A2T0ZXH2_9ACTN</name>
<feature type="transmembrane region" description="Helical" evidence="2">
    <location>
        <begin position="627"/>
        <end position="648"/>
    </location>
</feature>
<evidence type="ECO:0000313" key="3">
    <source>
        <dbReference type="EMBL" id="PRZ40937.1"/>
    </source>
</evidence>
<feature type="transmembrane region" description="Helical" evidence="2">
    <location>
        <begin position="572"/>
        <end position="592"/>
    </location>
</feature>
<reference evidence="3 4" key="1">
    <citation type="submission" date="2018-03" db="EMBL/GenBank/DDBJ databases">
        <title>Genomic Encyclopedia of Archaeal and Bacterial Type Strains, Phase II (KMG-II): from individual species to whole genera.</title>
        <authorList>
            <person name="Goeker M."/>
        </authorList>
    </citation>
    <scope>NUCLEOTIDE SEQUENCE [LARGE SCALE GENOMIC DNA]</scope>
    <source>
        <strain evidence="3 4">DSM 100065</strain>
    </source>
</reference>
<comment type="caution">
    <text evidence="3">The sequence shown here is derived from an EMBL/GenBank/DDBJ whole genome shotgun (WGS) entry which is preliminary data.</text>
</comment>
<evidence type="ECO:0000256" key="1">
    <source>
        <dbReference type="SAM" id="MobiDB-lite"/>
    </source>
</evidence>
<feature type="compositionally biased region" description="Low complexity" evidence="1">
    <location>
        <begin position="112"/>
        <end position="121"/>
    </location>
</feature>
<dbReference type="InterPro" id="IPR017850">
    <property type="entry name" value="Alkaline_phosphatase_core_sf"/>
</dbReference>
<feature type="transmembrane region" description="Helical" evidence="2">
    <location>
        <begin position="452"/>
        <end position="474"/>
    </location>
</feature>
<keyword evidence="2" id="KW-1133">Transmembrane helix</keyword>
<keyword evidence="4" id="KW-1185">Reference proteome</keyword>
<feature type="transmembrane region" description="Helical" evidence="2">
    <location>
        <begin position="393"/>
        <end position="414"/>
    </location>
</feature>
<proteinExistence type="predicted"/>